<dbReference type="GO" id="GO:0032790">
    <property type="term" value="P:ribosome disassembly"/>
    <property type="evidence" value="ECO:0007669"/>
    <property type="project" value="TreeGrafter"/>
</dbReference>
<dbReference type="EMBL" id="JABBWD010000084">
    <property type="protein sequence ID" value="KAG1767720.1"/>
    <property type="molecule type" value="Genomic_DNA"/>
</dbReference>
<sequence length="216" mass="24484">MSTSAVFRTLTLSCHRIPPPCQCKVEVLKSLWSSNFSFVRTYASAGPARRTGDDKIPFRIVRLVHPETGKLGPPARLSDVLESVDLKTSRVELVTEEPEPIVKIVDRRDSYQKWKEQKKAFRKGVKAGEQKEIQITWGVDDGDLKHKITKARAELEKGYRVDLVIAPRRGQKLPKPDEMAARASEIASMLLDIAKEWKTRDIQKTITVMSFQKTPS</sequence>
<evidence type="ECO:0000256" key="3">
    <source>
        <dbReference type="ARBA" id="ARBA00022917"/>
    </source>
</evidence>
<dbReference type="InterPro" id="IPR001288">
    <property type="entry name" value="Translation_initiation_fac_3"/>
</dbReference>
<dbReference type="Proteomes" id="UP000714275">
    <property type="component" value="Unassembled WGS sequence"/>
</dbReference>
<keyword evidence="3" id="KW-0648">Protein biosynthesis</keyword>
<dbReference type="OrthoDB" id="21573at2759"/>
<accession>A0A9P6ZJI1</accession>
<keyword evidence="5" id="KW-1185">Reference proteome</keyword>
<organism evidence="4 5">
    <name type="scientific">Suillus placidus</name>
    <dbReference type="NCBI Taxonomy" id="48579"/>
    <lineage>
        <taxon>Eukaryota</taxon>
        <taxon>Fungi</taxon>
        <taxon>Dikarya</taxon>
        <taxon>Basidiomycota</taxon>
        <taxon>Agaricomycotina</taxon>
        <taxon>Agaricomycetes</taxon>
        <taxon>Agaricomycetidae</taxon>
        <taxon>Boletales</taxon>
        <taxon>Suillineae</taxon>
        <taxon>Suillaceae</taxon>
        <taxon>Suillus</taxon>
    </lineage>
</organism>
<dbReference type="GO" id="GO:0070124">
    <property type="term" value="P:mitochondrial translational initiation"/>
    <property type="evidence" value="ECO:0007669"/>
    <property type="project" value="TreeGrafter"/>
</dbReference>
<dbReference type="SUPFAM" id="SSF55200">
    <property type="entry name" value="Translation initiation factor IF3, C-terminal domain"/>
    <property type="match status" value="1"/>
</dbReference>
<dbReference type="GO" id="GO:0003743">
    <property type="term" value="F:translation initiation factor activity"/>
    <property type="evidence" value="ECO:0007669"/>
    <property type="project" value="UniProtKB-KW"/>
</dbReference>
<proteinExistence type="inferred from homology"/>
<comment type="similarity">
    <text evidence="1">Belongs to the IF-3 family.</text>
</comment>
<dbReference type="AlphaFoldDB" id="A0A9P6ZJI1"/>
<dbReference type="PANTHER" id="PTHR10938:SF0">
    <property type="entry name" value="TRANSLATION INITIATION FACTOR IF-3, MITOCHONDRIAL"/>
    <property type="match status" value="1"/>
</dbReference>
<protein>
    <recommendedName>
        <fullName evidence="6">Translation initiation factor 3 N-terminal domain-containing protein</fullName>
    </recommendedName>
</protein>
<evidence type="ECO:0000256" key="1">
    <source>
        <dbReference type="ARBA" id="ARBA00005439"/>
    </source>
</evidence>
<name>A0A9P6ZJI1_9AGAM</name>
<dbReference type="Gene3D" id="3.30.110.10">
    <property type="entry name" value="Translation initiation factor 3 (IF-3), C-terminal domain"/>
    <property type="match status" value="1"/>
</dbReference>
<evidence type="ECO:0000313" key="5">
    <source>
        <dbReference type="Proteomes" id="UP000714275"/>
    </source>
</evidence>
<dbReference type="PANTHER" id="PTHR10938">
    <property type="entry name" value="TRANSLATION INITIATION FACTOR IF-3"/>
    <property type="match status" value="1"/>
</dbReference>
<dbReference type="GO" id="GO:0043022">
    <property type="term" value="F:ribosome binding"/>
    <property type="evidence" value="ECO:0007669"/>
    <property type="project" value="TreeGrafter"/>
</dbReference>
<gene>
    <name evidence="4" type="ORF">EV702DRAFT_747603</name>
</gene>
<comment type="caution">
    <text evidence="4">The sequence shown here is derived from an EMBL/GenBank/DDBJ whole genome shotgun (WGS) entry which is preliminary data.</text>
</comment>
<evidence type="ECO:0000313" key="4">
    <source>
        <dbReference type="EMBL" id="KAG1767720.1"/>
    </source>
</evidence>
<keyword evidence="2" id="KW-0396">Initiation factor</keyword>
<evidence type="ECO:0008006" key="6">
    <source>
        <dbReference type="Google" id="ProtNLM"/>
    </source>
</evidence>
<dbReference type="GO" id="GO:0005739">
    <property type="term" value="C:mitochondrion"/>
    <property type="evidence" value="ECO:0007669"/>
    <property type="project" value="TreeGrafter"/>
</dbReference>
<evidence type="ECO:0000256" key="2">
    <source>
        <dbReference type="ARBA" id="ARBA00022540"/>
    </source>
</evidence>
<dbReference type="InterPro" id="IPR036788">
    <property type="entry name" value="T_IF-3_C_sf"/>
</dbReference>
<reference evidence="4" key="1">
    <citation type="journal article" date="2020" name="New Phytol.">
        <title>Comparative genomics reveals dynamic genome evolution in host specialist ectomycorrhizal fungi.</title>
        <authorList>
            <person name="Lofgren L.A."/>
            <person name="Nguyen N.H."/>
            <person name="Vilgalys R."/>
            <person name="Ruytinx J."/>
            <person name="Liao H.L."/>
            <person name="Branco S."/>
            <person name="Kuo A."/>
            <person name="LaButti K."/>
            <person name="Lipzen A."/>
            <person name="Andreopoulos W."/>
            <person name="Pangilinan J."/>
            <person name="Riley R."/>
            <person name="Hundley H."/>
            <person name="Na H."/>
            <person name="Barry K."/>
            <person name="Grigoriev I.V."/>
            <person name="Stajich J.E."/>
            <person name="Kennedy P.G."/>
        </authorList>
    </citation>
    <scope>NUCLEOTIDE SEQUENCE</scope>
    <source>
        <strain evidence="4">DOB743</strain>
    </source>
</reference>